<name>A0ACC6UYJ0_9CREN</name>
<organism evidence="1 2">
    <name type="scientific">Thermoproteus sp. AZ2</name>
    <dbReference type="NCBI Taxonomy" id="1609232"/>
    <lineage>
        <taxon>Archaea</taxon>
        <taxon>Thermoproteota</taxon>
        <taxon>Thermoprotei</taxon>
        <taxon>Thermoproteales</taxon>
        <taxon>Thermoproteaceae</taxon>
        <taxon>Thermoproteus</taxon>
    </lineage>
</organism>
<accession>A0ACC6UYJ0</accession>
<evidence type="ECO:0000313" key="2">
    <source>
        <dbReference type="Proteomes" id="UP000033636"/>
    </source>
</evidence>
<reference evidence="1" key="1">
    <citation type="submission" date="2024-07" db="EMBL/GenBank/DDBJ databases">
        <title>Metagenome and Metagenome-Assembled Genomes of Archaea from a hot spring from the geothermal field of Los Azufres, Mexico.</title>
        <authorList>
            <person name="Marin-Paredes R."/>
            <person name="Martinez-Romero E."/>
            <person name="Servin-Garciduenas L.E."/>
        </authorList>
    </citation>
    <scope>NUCLEOTIDE SEQUENCE</scope>
</reference>
<keyword evidence="1" id="KW-0687">Ribonucleoprotein</keyword>
<protein>
    <submittedName>
        <fullName evidence="1">50S ribosomal protein L44e</fullName>
    </submittedName>
</protein>
<sequence length="91" mass="10837">MRFPKKIRAYCPRCDAYTEHSVSIYHQGKRRELAEGQRRYNRKLKGYGSSPKPKQKRFAKINKKVTLLLTCSKCSYKHFKTLGRMKRIELV</sequence>
<dbReference type="EMBL" id="JZWT02000002">
    <property type="protein sequence ID" value="MFB6489800.1"/>
    <property type="molecule type" value="Genomic_DNA"/>
</dbReference>
<gene>
    <name evidence="1" type="ORF">TU35_000900</name>
</gene>
<comment type="caution">
    <text evidence="1">The sequence shown here is derived from an EMBL/GenBank/DDBJ whole genome shotgun (WGS) entry which is preliminary data.</text>
</comment>
<dbReference type="Proteomes" id="UP000033636">
    <property type="component" value="Unassembled WGS sequence"/>
</dbReference>
<keyword evidence="1" id="KW-0689">Ribosomal protein</keyword>
<proteinExistence type="predicted"/>
<evidence type="ECO:0000313" key="1">
    <source>
        <dbReference type="EMBL" id="MFB6489800.1"/>
    </source>
</evidence>